<feature type="transmembrane region" description="Helical" evidence="1">
    <location>
        <begin position="20"/>
        <end position="40"/>
    </location>
</feature>
<organism evidence="2 3">
    <name type="scientific">Muiribacterium halophilum</name>
    <dbReference type="NCBI Taxonomy" id="2053465"/>
    <lineage>
        <taxon>Bacteria</taxon>
        <taxon>Candidatus Muiribacteriota</taxon>
        <taxon>Candidatus Muiribacteriia</taxon>
        <taxon>Candidatus Muiribacteriales</taxon>
        <taxon>Candidatus Muiribacteriaceae</taxon>
        <taxon>Candidatus Muiribacterium</taxon>
    </lineage>
</organism>
<reference evidence="2 3" key="1">
    <citation type="submission" date="2017-11" db="EMBL/GenBank/DDBJ databases">
        <title>Genome-resolved metagenomics identifies genetic mobility, metabolic interactions, and unexpected diversity in perchlorate-reducing communities.</title>
        <authorList>
            <person name="Barnum T.P."/>
            <person name="Figueroa I.A."/>
            <person name="Carlstrom C.I."/>
            <person name="Lucas L.N."/>
            <person name="Engelbrektson A.L."/>
            <person name="Coates J.D."/>
        </authorList>
    </citation>
    <scope>NUCLEOTIDE SEQUENCE [LARGE SCALE GENOMIC DNA]</scope>
    <source>
        <strain evidence="2">BM706</strain>
    </source>
</reference>
<keyword evidence="1" id="KW-0472">Membrane</keyword>
<keyword evidence="1" id="KW-0812">Transmembrane</keyword>
<evidence type="ECO:0000313" key="3">
    <source>
        <dbReference type="Proteomes" id="UP000234857"/>
    </source>
</evidence>
<evidence type="ECO:0000313" key="2">
    <source>
        <dbReference type="EMBL" id="PLX16218.1"/>
    </source>
</evidence>
<comment type="caution">
    <text evidence="2">The sequence shown here is derived from an EMBL/GenBank/DDBJ whole genome shotgun (WGS) entry which is preliminary data.</text>
</comment>
<gene>
    <name evidence="2" type="ORF">C0601_11395</name>
</gene>
<name>A0A2N5ZC24_MUIH1</name>
<feature type="transmembrane region" description="Helical" evidence="1">
    <location>
        <begin position="107"/>
        <end position="126"/>
    </location>
</feature>
<dbReference type="AlphaFoldDB" id="A0A2N5ZC24"/>
<accession>A0A2N5ZC24</accession>
<proteinExistence type="predicted"/>
<evidence type="ECO:0000256" key="1">
    <source>
        <dbReference type="SAM" id="Phobius"/>
    </source>
</evidence>
<feature type="transmembrane region" description="Helical" evidence="1">
    <location>
        <begin position="60"/>
        <end position="78"/>
    </location>
</feature>
<dbReference type="EMBL" id="PKTG01000122">
    <property type="protein sequence ID" value="PLX16218.1"/>
    <property type="molecule type" value="Genomic_DNA"/>
</dbReference>
<sequence length="127" mass="14869">MTVISSLFLKHLTEYNTIEIIASIWSFWITIFILVERGMFQLLKRGWKIPILLLSLGKKLVAFSILSSYIIVIFWGISFFPIKLYAFFIILFYMTTGYIYNKYILRLLSSIITVILLISLLLRGTML</sequence>
<dbReference type="Proteomes" id="UP000234857">
    <property type="component" value="Unassembled WGS sequence"/>
</dbReference>
<keyword evidence="1" id="KW-1133">Transmembrane helix</keyword>
<protein>
    <submittedName>
        <fullName evidence="2">Uncharacterized protein</fullName>
    </submittedName>
</protein>